<dbReference type="EMBL" id="JXXN02001075">
    <property type="protein sequence ID" value="THD25590.1"/>
    <property type="molecule type" value="Genomic_DNA"/>
</dbReference>
<dbReference type="InterPro" id="IPR016024">
    <property type="entry name" value="ARM-type_fold"/>
</dbReference>
<feature type="region of interest" description="Disordered" evidence="1">
    <location>
        <begin position="1268"/>
        <end position="1319"/>
    </location>
</feature>
<protein>
    <submittedName>
        <fullName evidence="2">Uncharacterized protein</fullName>
    </submittedName>
</protein>
<evidence type="ECO:0000313" key="2">
    <source>
        <dbReference type="EMBL" id="THD25590.1"/>
    </source>
</evidence>
<feature type="region of interest" description="Disordered" evidence="1">
    <location>
        <begin position="622"/>
        <end position="643"/>
    </location>
</feature>
<feature type="region of interest" description="Disordered" evidence="1">
    <location>
        <begin position="1332"/>
        <end position="1353"/>
    </location>
</feature>
<keyword evidence="3" id="KW-1185">Reference proteome</keyword>
<sequence>MNVSQYFLRVATKSKSISSALEDYELLAALLSGFSQGINKTSYRDEIFSPVDTGPNDLRALCTVSERCGGVWTVREGVDWLIFYIFYRRYGWDECPAQQLGFQVYMPSVAHRLRSSTRDDEMRYKERIVTISSDLISWLEQHSLLLSVIKMYNSAIRIARSTNVTRQHLILHTLRWVATSLEAASGGPNVSSPSAHRRSIYGPARGMSVTLGAQSNSPFLPPDATPESMYMAVQELIILSTTDSVCSIRNAVIPMLGRLLQKLSLNTCLRLLDSFIEMFSRQEVNAWETADGYLIAMGLLLKRTVAIGSDEENISNGNQPLGPPPPTMITSESFQKDRWPRIKMLLFNLFDHPHASVRINAVRLYITCLRRCPHAVIQTALDEIMNEVCVLPGSSGQGTDTDLSPSLGSNAIESLLSLCQILLRHLFSLTNRSGGLSLPPSTGELQNSLVQTYLSHPDVSVRSAACQVYETLIYSALGNPNRVRYLLSKVMENWAIKQDVLLAPLHKVPLASGNSGGSIMVTAGTGTDWHEGRLRVYGEVCRMFVQKHLTAVCDALIRASDSDSGLSLPDDVFVESPRPHGNKSNSLTRKIHAAPKRSVLYELGHAAEIRAVLNQMDDGYSSRRNSVLQNPPESNTSQPSSSLRRLSLAIPFARPPEQFRSLMSPRLHLPLLSKKHSTGTNSILDRLRAMDDNEKSKPGDPARASVWRNEIAKRLSVSPNKSTSKSSVTSLSEGEPTRMRVMFANLLHASIECLVMEPRELRQCARQAFSEIGRLMRWFDANLFMEFLAMHLTHPPTLMSYACLKMLRSSLEEFIHYERRFLSSDEQNLNETLAQMTLDVQRKTASTSDCVLDAHFLNCPQIRVLFSAERSALWLYCCQQYLTEESTPTFVCLPALDCVMKSLSLASQLSQFSHAVQWTENTQQSSSCLGSGLFGDRGTTCNLVIDSSALLAAVQTAVNYVHRFEIILDERNQPSSITGEHQRLGSLRPFYQRRSKSSGGCRPPLATFLVHIVANMEPVLFYYLPPTPNPVRPDLATRYAAGQLLSPMLLTLVTWPLAILRPTSTESSTVYPDKYEARVLAVRRLLRLIAAIVHAMPLVTDQTTVGGSSSKQKNDASNSLWSLIERNRNEWTEVINAYFAQMEKILYQLREACCPTQVCRSTSWWWFRAMCEHLPRLMQVAPHANPISLIRTLLDEARRANDRGAASGYSKSETRNVKPTSSLACMRWKRAFTYARGIAVARIQARQPQNLFAYRWPTVSVLKEVKSNLESGSNEPTSRESPAPSPSTNRLYSGSQLGEDDEATLDGQLDGDSKQSAFDQMTDDEPDFIIEPAEADTSSGEEQMVEFDSEPRRHRSNVVTTGTLRTFMSPNEIQLITGEVDPTRRQHRGSVFRT</sequence>
<organism evidence="2 3">
    <name type="scientific">Fasciola hepatica</name>
    <name type="common">Liver fluke</name>
    <dbReference type="NCBI Taxonomy" id="6192"/>
    <lineage>
        <taxon>Eukaryota</taxon>
        <taxon>Metazoa</taxon>
        <taxon>Spiralia</taxon>
        <taxon>Lophotrochozoa</taxon>
        <taxon>Platyhelminthes</taxon>
        <taxon>Trematoda</taxon>
        <taxon>Digenea</taxon>
        <taxon>Plagiorchiida</taxon>
        <taxon>Echinostomata</taxon>
        <taxon>Echinostomatoidea</taxon>
        <taxon>Fasciolidae</taxon>
        <taxon>Fasciola</taxon>
    </lineage>
</organism>
<evidence type="ECO:0000313" key="3">
    <source>
        <dbReference type="Proteomes" id="UP000230066"/>
    </source>
</evidence>
<dbReference type="Gene3D" id="1.25.10.10">
    <property type="entry name" value="Leucine-rich Repeat Variant"/>
    <property type="match status" value="1"/>
</dbReference>
<proteinExistence type="predicted"/>
<feature type="compositionally biased region" description="Polar residues" evidence="1">
    <location>
        <begin position="1268"/>
        <end position="1296"/>
    </location>
</feature>
<dbReference type="SUPFAM" id="SSF48371">
    <property type="entry name" value="ARM repeat"/>
    <property type="match status" value="1"/>
</dbReference>
<evidence type="ECO:0000256" key="1">
    <source>
        <dbReference type="SAM" id="MobiDB-lite"/>
    </source>
</evidence>
<gene>
    <name evidence="2" type="ORF">D915_003680</name>
</gene>
<dbReference type="Proteomes" id="UP000230066">
    <property type="component" value="Unassembled WGS sequence"/>
</dbReference>
<reference evidence="2" key="1">
    <citation type="submission" date="2019-03" db="EMBL/GenBank/DDBJ databases">
        <title>Improved annotation for the trematode Fasciola hepatica.</title>
        <authorList>
            <person name="Choi Y.-J."/>
            <person name="Martin J."/>
            <person name="Mitreva M."/>
        </authorList>
    </citation>
    <scope>NUCLEOTIDE SEQUENCE [LARGE SCALE GENOMIC DNA]</scope>
</reference>
<name>A0A4E0S270_FASHE</name>
<accession>A0A4E0S270</accession>
<feature type="compositionally biased region" description="Polar residues" evidence="1">
    <location>
        <begin position="622"/>
        <end position="639"/>
    </location>
</feature>
<comment type="caution">
    <text evidence="2">The sequence shown here is derived from an EMBL/GenBank/DDBJ whole genome shotgun (WGS) entry which is preliminary data.</text>
</comment>
<dbReference type="InterPro" id="IPR011989">
    <property type="entry name" value="ARM-like"/>
</dbReference>